<feature type="chain" id="PRO_5032745797" description="Periplasmic heavy metal sensor" evidence="2">
    <location>
        <begin position="31"/>
        <end position="199"/>
    </location>
</feature>
<dbReference type="AlphaFoldDB" id="A0A844CYY7"/>
<protein>
    <recommendedName>
        <fullName evidence="5">Periplasmic heavy metal sensor</fullName>
    </recommendedName>
</protein>
<organism evidence="3 4">
    <name type="scientific">Duganella aquatilis</name>
    <dbReference type="NCBI Taxonomy" id="2666082"/>
    <lineage>
        <taxon>Bacteria</taxon>
        <taxon>Pseudomonadati</taxon>
        <taxon>Pseudomonadota</taxon>
        <taxon>Betaproteobacteria</taxon>
        <taxon>Burkholderiales</taxon>
        <taxon>Oxalobacteraceae</taxon>
        <taxon>Telluria group</taxon>
        <taxon>Duganella</taxon>
    </lineage>
</organism>
<dbReference type="EMBL" id="WKJL01000008">
    <property type="protein sequence ID" value="MRW85108.1"/>
    <property type="molecule type" value="Genomic_DNA"/>
</dbReference>
<feature type="signal peptide" evidence="2">
    <location>
        <begin position="1"/>
        <end position="30"/>
    </location>
</feature>
<evidence type="ECO:0008006" key="5">
    <source>
        <dbReference type="Google" id="ProtNLM"/>
    </source>
</evidence>
<evidence type="ECO:0000256" key="2">
    <source>
        <dbReference type="SAM" id="SignalP"/>
    </source>
</evidence>
<dbReference type="RefSeq" id="WP_154358141.1">
    <property type="nucleotide sequence ID" value="NZ_WKJL01000008.1"/>
</dbReference>
<keyword evidence="2" id="KW-0732">Signal</keyword>
<feature type="region of interest" description="Disordered" evidence="1">
    <location>
        <begin position="145"/>
        <end position="199"/>
    </location>
</feature>
<proteinExistence type="predicted"/>
<keyword evidence="4" id="KW-1185">Reference proteome</keyword>
<evidence type="ECO:0000256" key="1">
    <source>
        <dbReference type="SAM" id="MobiDB-lite"/>
    </source>
</evidence>
<evidence type="ECO:0000313" key="4">
    <source>
        <dbReference type="Proteomes" id="UP000439986"/>
    </source>
</evidence>
<evidence type="ECO:0000313" key="3">
    <source>
        <dbReference type="EMBL" id="MRW85108.1"/>
    </source>
</evidence>
<reference evidence="3 4" key="1">
    <citation type="submission" date="2019-11" db="EMBL/GenBank/DDBJ databases">
        <title>Novel species isolated from a subtropical stream in China.</title>
        <authorList>
            <person name="Lu H."/>
        </authorList>
    </citation>
    <scope>NUCLEOTIDE SEQUENCE [LARGE SCALE GENOMIC DNA]</scope>
    <source>
        <strain evidence="3 4">FT26W</strain>
    </source>
</reference>
<sequence length="199" mass="21421">MRFLPFPSPSFLRRAGAALALSALLSPAFALPVMEMRAEDYLPMAAELKKSLNLNPNQQTLWAQTETRTRNLLRERKARRERLQAATLAGTQGANVELRDLAKAIDDETNLSTTEEKQLREWWLMVNDALSESQRQTVVQLLSEQLQRVPDSGGAARPERKEEGGEHRGGKGGGRGGMGGGGMGVGAGGVNVSLPGSGG</sequence>
<comment type="caution">
    <text evidence="3">The sequence shown here is derived from an EMBL/GenBank/DDBJ whole genome shotgun (WGS) entry which is preliminary data.</text>
</comment>
<accession>A0A844CYY7</accession>
<feature type="compositionally biased region" description="Gly residues" evidence="1">
    <location>
        <begin position="171"/>
        <end position="189"/>
    </location>
</feature>
<dbReference type="Proteomes" id="UP000439986">
    <property type="component" value="Unassembled WGS sequence"/>
</dbReference>
<feature type="compositionally biased region" description="Basic and acidic residues" evidence="1">
    <location>
        <begin position="157"/>
        <end position="169"/>
    </location>
</feature>
<gene>
    <name evidence="3" type="ORF">GJ698_13550</name>
</gene>
<name>A0A844CYY7_9BURK</name>